<dbReference type="EMBL" id="CP062310">
    <property type="protein sequence ID" value="QOJ78369.1"/>
    <property type="molecule type" value="Genomic_DNA"/>
</dbReference>
<proteinExistence type="predicted"/>
<evidence type="ECO:0000313" key="2">
    <source>
        <dbReference type="EMBL" id="QOJ78369.1"/>
    </source>
</evidence>
<evidence type="ECO:0000259" key="1">
    <source>
        <dbReference type="SMART" id="SM00960"/>
    </source>
</evidence>
<dbReference type="Gene3D" id="3.30.450.30">
    <property type="entry name" value="Dynein light chain 2a, cytoplasmic"/>
    <property type="match status" value="1"/>
</dbReference>
<keyword evidence="3" id="KW-1185">Reference proteome</keyword>
<dbReference type="Proteomes" id="UP000594121">
    <property type="component" value="Chromosome"/>
</dbReference>
<evidence type="ECO:0000313" key="3">
    <source>
        <dbReference type="Proteomes" id="UP000594121"/>
    </source>
</evidence>
<accession>A0A7L9FF63</accession>
<organism evidence="2 3">
    <name type="scientific">Infirmifilum lucidum</name>
    <dbReference type="NCBI Taxonomy" id="2776706"/>
    <lineage>
        <taxon>Archaea</taxon>
        <taxon>Thermoproteota</taxon>
        <taxon>Thermoprotei</taxon>
        <taxon>Thermofilales</taxon>
        <taxon>Thermofilaceae</taxon>
        <taxon>Infirmifilum</taxon>
    </lineage>
</organism>
<dbReference type="InParanoid" id="A0A7L9FF63"/>
<reference evidence="2 3" key="1">
    <citation type="submission" date="2020-10" db="EMBL/GenBank/DDBJ databases">
        <title>Thermofilum lucidum 3507LT sp. nov. a novel member of Thermofilaceae family isolated from Chile hot spring, and proposal of description order Thermofilales.</title>
        <authorList>
            <person name="Zayulina K.S."/>
            <person name="Elcheninov A.G."/>
            <person name="Toshchakov S.V."/>
            <person name="Kublanov I.V."/>
        </authorList>
    </citation>
    <scope>NUCLEOTIDE SEQUENCE [LARGE SCALE GENOMIC DNA]</scope>
    <source>
        <strain evidence="2 3">3507LT</strain>
    </source>
</reference>
<dbReference type="GeneID" id="59149494"/>
<dbReference type="RefSeq" id="WP_192818341.1">
    <property type="nucleotide sequence ID" value="NZ_CP062310.1"/>
</dbReference>
<dbReference type="InterPro" id="IPR004942">
    <property type="entry name" value="Roadblock/LAMTOR2_dom"/>
</dbReference>
<feature type="domain" description="Roadblock/LAMTOR2" evidence="1">
    <location>
        <begin position="9"/>
        <end position="99"/>
    </location>
</feature>
<dbReference type="SUPFAM" id="SSF103196">
    <property type="entry name" value="Roadblock/LC7 domain"/>
    <property type="match status" value="1"/>
</dbReference>
<gene>
    <name evidence="2" type="ORF">IG193_06320</name>
</gene>
<dbReference type="KEGG" id="thel:IG193_06320"/>
<dbReference type="SMART" id="SM00960">
    <property type="entry name" value="Robl_LC7"/>
    <property type="match status" value="1"/>
</dbReference>
<protein>
    <submittedName>
        <fullName evidence="2">Roadblock/LC7 domain-containing protein</fullName>
    </submittedName>
</protein>
<sequence length="138" mass="14922">MSLDKETEIRGVLGKIIKETHDAIMSIVFAWRDGIPVSFIAPDQSQAEFLAVASAAALGSLDALGDIFGSRVKRVDVEFENGGHVIISSVNGSFIALSTTPRPNLGLIHLVLRKYEDDVVRMAGVGYVDAKKLPKNTR</sequence>
<name>A0A7L9FF63_9CREN</name>
<dbReference type="AlphaFoldDB" id="A0A7L9FF63"/>